<dbReference type="InterPro" id="IPR017884">
    <property type="entry name" value="SANT_dom"/>
</dbReference>
<accession>A2GMJ6</accession>
<dbReference type="GO" id="GO:0005634">
    <property type="term" value="C:nucleus"/>
    <property type="evidence" value="ECO:0000318"/>
    <property type="project" value="GO_Central"/>
</dbReference>
<dbReference type="Gene3D" id="1.10.10.60">
    <property type="entry name" value="Homeodomain-like"/>
    <property type="match status" value="2"/>
</dbReference>
<dbReference type="Proteomes" id="UP000001542">
    <property type="component" value="Unassembled WGS sequence"/>
</dbReference>
<dbReference type="PROSITE" id="PS50090">
    <property type="entry name" value="MYB_LIKE"/>
    <property type="match status" value="2"/>
</dbReference>
<dbReference type="PROSITE" id="PS51294">
    <property type="entry name" value="HTH_MYB"/>
    <property type="match status" value="2"/>
</dbReference>
<dbReference type="InterPro" id="IPR051575">
    <property type="entry name" value="Myb-like_DNA-bd"/>
</dbReference>
<dbReference type="SMR" id="A2GMJ6"/>
<dbReference type="STRING" id="5722.A2GMJ6"/>
<feature type="domain" description="Myb-like" evidence="6">
    <location>
        <begin position="107"/>
        <end position="157"/>
    </location>
</feature>
<keyword evidence="10" id="KW-1185">Reference proteome</keyword>
<evidence type="ECO:0000256" key="2">
    <source>
        <dbReference type="ARBA" id="ARBA00023125"/>
    </source>
</evidence>
<feature type="region of interest" description="Disordered" evidence="5">
    <location>
        <begin position="37"/>
        <end position="63"/>
    </location>
</feature>
<dbReference type="VEuPathDB" id="TrichDB:TVAGG3_0264500"/>
<evidence type="ECO:0000313" key="9">
    <source>
        <dbReference type="EMBL" id="EAX81621.1"/>
    </source>
</evidence>
<dbReference type="SMART" id="SM00717">
    <property type="entry name" value="SANT"/>
    <property type="match status" value="2"/>
</dbReference>
<protein>
    <submittedName>
        <fullName evidence="9">Myb-like DNA-binding domain containing protein</fullName>
    </submittedName>
</protein>
<dbReference type="AlphaFoldDB" id="A2GMJ6"/>
<feature type="domain" description="SANT" evidence="7">
    <location>
        <begin position="58"/>
        <end position="100"/>
    </location>
</feature>
<evidence type="ECO:0000259" key="7">
    <source>
        <dbReference type="PROSITE" id="PS51293"/>
    </source>
</evidence>
<feature type="domain" description="Myb-like" evidence="6">
    <location>
        <begin position="55"/>
        <end position="102"/>
    </location>
</feature>
<dbReference type="GO" id="GO:0000978">
    <property type="term" value="F:RNA polymerase II cis-regulatory region sequence-specific DNA binding"/>
    <property type="evidence" value="ECO:0000318"/>
    <property type="project" value="GO_Central"/>
</dbReference>
<keyword evidence="3" id="KW-0804">Transcription</keyword>
<dbReference type="PANTHER" id="PTHR46621">
    <property type="entry name" value="SNRNA-ACTIVATING PROTEIN COMPLEX SUBUNIT 4"/>
    <property type="match status" value="1"/>
</dbReference>
<dbReference type="VEuPathDB" id="TrichDB:TVAG_575120"/>
<evidence type="ECO:0000256" key="1">
    <source>
        <dbReference type="ARBA" id="ARBA00023015"/>
    </source>
</evidence>
<gene>
    <name evidence="9" type="ORF">TVAG_575120</name>
</gene>
<evidence type="ECO:0000256" key="3">
    <source>
        <dbReference type="ARBA" id="ARBA00023163"/>
    </source>
</evidence>
<evidence type="ECO:0000313" key="10">
    <source>
        <dbReference type="Proteomes" id="UP000001542"/>
    </source>
</evidence>
<evidence type="ECO:0000259" key="8">
    <source>
        <dbReference type="PROSITE" id="PS51294"/>
    </source>
</evidence>
<dbReference type="GO" id="GO:0006355">
    <property type="term" value="P:regulation of DNA-templated transcription"/>
    <property type="evidence" value="ECO:0000318"/>
    <property type="project" value="GO_Central"/>
</dbReference>
<reference evidence="9" key="2">
    <citation type="journal article" date="2007" name="Science">
        <title>Draft genome sequence of the sexually transmitted pathogen Trichomonas vaginalis.</title>
        <authorList>
            <person name="Carlton J.M."/>
            <person name="Hirt R.P."/>
            <person name="Silva J.C."/>
            <person name="Delcher A.L."/>
            <person name="Schatz M."/>
            <person name="Zhao Q."/>
            <person name="Wortman J.R."/>
            <person name="Bidwell S.L."/>
            <person name="Alsmark U.C.M."/>
            <person name="Besteiro S."/>
            <person name="Sicheritz-Ponten T."/>
            <person name="Noel C.J."/>
            <person name="Dacks J.B."/>
            <person name="Foster P.G."/>
            <person name="Simillion C."/>
            <person name="Van de Peer Y."/>
            <person name="Miranda-Saavedra D."/>
            <person name="Barton G.J."/>
            <person name="Westrop G.D."/>
            <person name="Mueller S."/>
            <person name="Dessi D."/>
            <person name="Fiori P.L."/>
            <person name="Ren Q."/>
            <person name="Paulsen I."/>
            <person name="Zhang H."/>
            <person name="Bastida-Corcuera F.D."/>
            <person name="Simoes-Barbosa A."/>
            <person name="Brown M.T."/>
            <person name="Hayes R.D."/>
            <person name="Mukherjee M."/>
            <person name="Okumura C.Y."/>
            <person name="Schneider R."/>
            <person name="Smith A.J."/>
            <person name="Vanacova S."/>
            <person name="Villalvazo M."/>
            <person name="Haas B.J."/>
            <person name="Pertea M."/>
            <person name="Feldblyum T.V."/>
            <person name="Utterback T.R."/>
            <person name="Shu C.L."/>
            <person name="Osoegawa K."/>
            <person name="de Jong P.J."/>
            <person name="Hrdy I."/>
            <person name="Horvathova L."/>
            <person name="Zubacova Z."/>
            <person name="Dolezal P."/>
            <person name="Malik S.B."/>
            <person name="Logsdon J.M. Jr."/>
            <person name="Henze K."/>
            <person name="Gupta A."/>
            <person name="Wang C.C."/>
            <person name="Dunne R.L."/>
            <person name="Upcroft J.A."/>
            <person name="Upcroft P."/>
            <person name="White O."/>
            <person name="Salzberg S.L."/>
            <person name="Tang P."/>
            <person name="Chiu C.-H."/>
            <person name="Lee Y.-S."/>
            <person name="Embley T.M."/>
            <person name="Coombs G.H."/>
            <person name="Mottram J.C."/>
            <person name="Tachezy J."/>
            <person name="Fraser-Liggett C.M."/>
            <person name="Johnson P.J."/>
        </authorList>
    </citation>
    <scope>NUCLEOTIDE SEQUENCE [LARGE SCALE GENOMIC DNA]</scope>
    <source>
        <strain evidence="9">G3</strain>
    </source>
</reference>
<organism evidence="9 10">
    <name type="scientific">Trichomonas vaginalis (strain ATCC PRA-98 / G3)</name>
    <dbReference type="NCBI Taxonomy" id="412133"/>
    <lineage>
        <taxon>Eukaryota</taxon>
        <taxon>Metamonada</taxon>
        <taxon>Parabasalia</taxon>
        <taxon>Trichomonadida</taxon>
        <taxon>Trichomonadidae</taxon>
        <taxon>Trichomonas</taxon>
    </lineage>
</organism>
<dbReference type="PROSITE" id="PS51293">
    <property type="entry name" value="SANT"/>
    <property type="match status" value="1"/>
</dbReference>
<dbReference type="InterPro" id="IPR009057">
    <property type="entry name" value="Homeodomain-like_sf"/>
</dbReference>
<feature type="domain" description="HTH myb-type" evidence="8">
    <location>
        <begin position="107"/>
        <end position="161"/>
    </location>
</feature>
<dbReference type="InterPro" id="IPR001005">
    <property type="entry name" value="SANT/Myb"/>
</dbReference>
<dbReference type="OrthoDB" id="2143914at2759"/>
<name>A2GMJ6_TRIV3</name>
<feature type="domain" description="HTH myb-type" evidence="8">
    <location>
        <begin position="55"/>
        <end position="105"/>
    </location>
</feature>
<keyword evidence="1" id="KW-0805">Transcription regulation</keyword>
<evidence type="ECO:0000259" key="6">
    <source>
        <dbReference type="PROSITE" id="PS50090"/>
    </source>
</evidence>
<dbReference type="EMBL" id="DS117410">
    <property type="protein sequence ID" value="EAX81621.1"/>
    <property type="molecule type" value="Genomic_DNA"/>
</dbReference>
<keyword evidence="4" id="KW-0539">Nucleus</keyword>
<proteinExistence type="predicted"/>
<evidence type="ECO:0000256" key="5">
    <source>
        <dbReference type="SAM" id="MobiDB-lite"/>
    </source>
</evidence>
<dbReference type="SUPFAM" id="SSF46689">
    <property type="entry name" value="Homeodomain-like"/>
    <property type="match status" value="1"/>
</dbReference>
<dbReference type="eggNOG" id="KOG0048">
    <property type="taxonomic scope" value="Eukaryota"/>
</dbReference>
<dbReference type="InterPro" id="IPR017930">
    <property type="entry name" value="Myb_dom"/>
</dbReference>
<dbReference type="GO" id="GO:0000981">
    <property type="term" value="F:DNA-binding transcription factor activity, RNA polymerase II-specific"/>
    <property type="evidence" value="ECO:0000318"/>
    <property type="project" value="GO_Central"/>
</dbReference>
<sequence>MISDAMFFIPEQFDDVNWQQAIEGECLNISRKSSKAHGPALEKIPSPSAEKTSTGSHIHKSRWSSDEDSKLAEAVKLYGACNWAKISEFVGTRSGKQCRERWIIHHDPSFTREEWTKEEDQILLDLHAQLGNKWSSISQYLKGRSTTNIKNRFKFLRNHNLVPKLNDPNNQVKAEIIQTIEDSQEQDKLASSNWVPRVYCNKQKFIKSDSSQFFDICKF</sequence>
<dbReference type="InParanoid" id="A2GMJ6"/>
<dbReference type="PANTHER" id="PTHR46621:SF1">
    <property type="entry name" value="SNRNA-ACTIVATING PROTEIN COMPLEX SUBUNIT 4"/>
    <property type="match status" value="1"/>
</dbReference>
<evidence type="ECO:0000256" key="4">
    <source>
        <dbReference type="ARBA" id="ARBA00023242"/>
    </source>
</evidence>
<dbReference type="CDD" id="cd00167">
    <property type="entry name" value="SANT"/>
    <property type="match status" value="2"/>
</dbReference>
<reference evidence="9" key="1">
    <citation type="submission" date="2006-10" db="EMBL/GenBank/DDBJ databases">
        <authorList>
            <person name="Amadeo P."/>
            <person name="Zhao Q."/>
            <person name="Wortman J."/>
            <person name="Fraser-Liggett C."/>
            <person name="Carlton J."/>
        </authorList>
    </citation>
    <scope>NUCLEOTIDE SEQUENCE</scope>
    <source>
        <strain evidence="9">G3</strain>
    </source>
</reference>
<dbReference type="Pfam" id="PF13921">
    <property type="entry name" value="Myb_DNA-bind_6"/>
    <property type="match status" value="1"/>
</dbReference>
<keyword evidence="2 9" id="KW-0238">DNA-binding</keyword>